<comment type="caution">
    <text evidence="7">The sequence shown here is derived from an EMBL/GenBank/DDBJ whole genome shotgun (WGS) entry which is preliminary data.</text>
</comment>
<evidence type="ECO:0000313" key="7">
    <source>
        <dbReference type="EMBL" id="PDT50514.1"/>
    </source>
</evidence>
<evidence type="ECO:0000256" key="1">
    <source>
        <dbReference type="ARBA" id="ARBA00022491"/>
    </source>
</evidence>
<dbReference type="Pfam" id="PF08681">
    <property type="entry name" value="TacA1"/>
    <property type="match status" value="1"/>
</dbReference>
<dbReference type="PANTHER" id="PTHR35401:SF1">
    <property type="entry name" value="CYTOPLASMIC PROTEIN"/>
    <property type="match status" value="1"/>
</dbReference>
<dbReference type="SUPFAM" id="SSF47598">
    <property type="entry name" value="Ribbon-helix-helix"/>
    <property type="match status" value="1"/>
</dbReference>
<keyword evidence="1" id="KW-0678">Repressor</keyword>
<keyword evidence="5" id="KW-0804">Transcription</keyword>
<protein>
    <recommendedName>
        <fullName evidence="9">DUF1778 domain-containing protein</fullName>
    </recommendedName>
</protein>
<dbReference type="AlphaFoldDB" id="A0A2A6M6S6"/>
<dbReference type="GO" id="GO:0006355">
    <property type="term" value="P:regulation of DNA-templated transcription"/>
    <property type="evidence" value="ECO:0007669"/>
    <property type="project" value="InterPro"/>
</dbReference>
<evidence type="ECO:0000256" key="3">
    <source>
        <dbReference type="ARBA" id="ARBA00023015"/>
    </source>
</evidence>
<evidence type="ECO:0000256" key="5">
    <source>
        <dbReference type="ARBA" id="ARBA00023163"/>
    </source>
</evidence>
<comment type="similarity">
    <text evidence="6">Belongs to the TacA antitoxin family.</text>
</comment>
<gene>
    <name evidence="7" type="ORF">CO661_02565</name>
</gene>
<dbReference type="PANTHER" id="PTHR35401">
    <property type="entry name" value="COPG FAMILY HELIX-TURN-HELIX PROTEIN-RELATED-RELATED"/>
    <property type="match status" value="1"/>
</dbReference>
<proteinExistence type="inferred from homology"/>
<evidence type="ECO:0000256" key="2">
    <source>
        <dbReference type="ARBA" id="ARBA00022649"/>
    </source>
</evidence>
<sequence>MSALRKTRTVNLRIDPEAHDLIARAAEVCGKSITAFMTEASVYTAQEELLDQRFIGVSAEVFEAVSDKLAAPGVARDELVKLFQSKVEWID</sequence>
<evidence type="ECO:0008006" key="9">
    <source>
        <dbReference type="Google" id="ProtNLM"/>
    </source>
</evidence>
<keyword evidence="4" id="KW-0238">DNA-binding</keyword>
<organism evidence="7 8">
    <name type="scientific">Rhizobium fredii</name>
    <name type="common">Sinorhizobium fredii</name>
    <dbReference type="NCBI Taxonomy" id="380"/>
    <lineage>
        <taxon>Bacteria</taxon>
        <taxon>Pseudomonadati</taxon>
        <taxon>Pseudomonadota</taxon>
        <taxon>Alphaproteobacteria</taxon>
        <taxon>Hyphomicrobiales</taxon>
        <taxon>Rhizobiaceae</taxon>
        <taxon>Sinorhizobium/Ensifer group</taxon>
        <taxon>Sinorhizobium</taxon>
    </lineage>
</organism>
<keyword evidence="2" id="KW-1277">Toxin-antitoxin system</keyword>
<dbReference type="EMBL" id="NWTC01000001">
    <property type="protein sequence ID" value="PDT50514.1"/>
    <property type="molecule type" value="Genomic_DNA"/>
</dbReference>
<evidence type="ECO:0000313" key="8">
    <source>
        <dbReference type="Proteomes" id="UP000220353"/>
    </source>
</evidence>
<dbReference type="Proteomes" id="UP000220353">
    <property type="component" value="Unassembled WGS sequence"/>
</dbReference>
<name>A0A2A6M6S6_RHIFR</name>
<dbReference type="Gene3D" id="1.20.5.780">
    <property type="entry name" value="Single helix bin"/>
    <property type="match status" value="1"/>
</dbReference>
<evidence type="ECO:0000256" key="6">
    <source>
        <dbReference type="ARBA" id="ARBA00049988"/>
    </source>
</evidence>
<evidence type="ECO:0000256" key="4">
    <source>
        <dbReference type="ARBA" id="ARBA00023125"/>
    </source>
</evidence>
<dbReference type="InterPro" id="IPR010985">
    <property type="entry name" value="Ribbon_hlx_hlx"/>
</dbReference>
<keyword evidence="3" id="KW-0805">Transcription regulation</keyword>
<dbReference type="GO" id="GO:0003677">
    <property type="term" value="F:DNA binding"/>
    <property type="evidence" value="ECO:0007669"/>
    <property type="project" value="UniProtKB-KW"/>
</dbReference>
<dbReference type="RefSeq" id="WP_097586550.1">
    <property type="nucleotide sequence ID" value="NZ_JAZHFI010000011.1"/>
</dbReference>
<dbReference type="InterPro" id="IPR014795">
    <property type="entry name" value="TacA_1-like"/>
</dbReference>
<reference evidence="7 8" key="1">
    <citation type="submission" date="2017-09" db="EMBL/GenBank/DDBJ databases">
        <title>Comparative genomics of rhizobia isolated from Phaseolus vulgaris in China.</title>
        <authorList>
            <person name="Tong W."/>
        </authorList>
    </citation>
    <scope>NUCLEOTIDE SEQUENCE [LARGE SCALE GENOMIC DNA]</scope>
    <source>
        <strain evidence="7 8">PCH1</strain>
    </source>
</reference>
<accession>A0A2A6M6S6</accession>